<keyword evidence="2" id="KW-1185">Reference proteome</keyword>
<accession>A0A8J3MCW4</accession>
<reference evidence="1" key="1">
    <citation type="journal article" date="2014" name="Int. J. Syst. Evol. Microbiol.">
        <title>Complete genome sequence of Corynebacterium casei LMG S-19264T (=DSM 44701T), isolated from a smear-ripened cheese.</title>
        <authorList>
            <consortium name="US DOE Joint Genome Institute (JGI-PGF)"/>
            <person name="Walter F."/>
            <person name="Albersmeier A."/>
            <person name="Kalinowski J."/>
            <person name="Ruckert C."/>
        </authorList>
    </citation>
    <scope>NUCLEOTIDE SEQUENCE</scope>
    <source>
        <strain evidence="1">CGMCC 1.7081</strain>
    </source>
</reference>
<dbReference type="InterPro" id="IPR016181">
    <property type="entry name" value="Acyl_CoA_acyltransferase"/>
</dbReference>
<comment type="caution">
    <text evidence="1">The sequence shown here is derived from an EMBL/GenBank/DDBJ whole genome shotgun (WGS) entry which is preliminary data.</text>
</comment>
<gene>
    <name evidence="1" type="ORF">GCM10010961_14790</name>
</gene>
<sequence>MAYAREAGYRDMVLWTHESHQAACALYAAAGWTLERSEPVRSFGIDLVEQSWRIVL</sequence>
<dbReference type="EMBL" id="BNAP01000004">
    <property type="protein sequence ID" value="GHG86846.1"/>
    <property type="molecule type" value="Genomic_DNA"/>
</dbReference>
<reference evidence="1" key="2">
    <citation type="submission" date="2020-09" db="EMBL/GenBank/DDBJ databases">
        <authorList>
            <person name="Sun Q."/>
            <person name="Zhou Y."/>
        </authorList>
    </citation>
    <scope>NUCLEOTIDE SEQUENCE</scope>
    <source>
        <strain evidence="1">CGMCC 1.7081</strain>
    </source>
</reference>
<dbReference type="Gene3D" id="3.40.630.30">
    <property type="match status" value="1"/>
</dbReference>
<protein>
    <recommendedName>
        <fullName evidence="3">Acetyltransferase (GNAT) family protein</fullName>
    </recommendedName>
</protein>
<dbReference type="Proteomes" id="UP000611500">
    <property type="component" value="Unassembled WGS sequence"/>
</dbReference>
<dbReference type="SUPFAM" id="SSF55729">
    <property type="entry name" value="Acyl-CoA N-acyltransferases (Nat)"/>
    <property type="match status" value="1"/>
</dbReference>
<dbReference type="AlphaFoldDB" id="A0A8J3MCW4"/>
<organism evidence="1 2">
    <name type="scientific">Pseudodonghicola xiamenensis</name>
    <dbReference type="NCBI Taxonomy" id="337702"/>
    <lineage>
        <taxon>Bacteria</taxon>
        <taxon>Pseudomonadati</taxon>
        <taxon>Pseudomonadota</taxon>
        <taxon>Alphaproteobacteria</taxon>
        <taxon>Rhodobacterales</taxon>
        <taxon>Paracoccaceae</taxon>
        <taxon>Pseudodonghicola</taxon>
    </lineage>
</organism>
<evidence type="ECO:0000313" key="1">
    <source>
        <dbReference type="EMBL" id="GHG86846.1"/>
    </source>
</evidence>
<evidence type="ECO:0008006" key="3">
    <source>
        <dbReference type="Google" id="ProtNLM"/>
    </source>
</evidence>
<proteinExistence type="predicted"/>
<evidence type="ECO:0000313" key="2">
    <source>
        <dbReference type="Proteomes" id="UP000611500"/>
    </source>
</evidence>
<name>A0A8J3MCW4_9RHOB</name>